<dbReference type="InterPro" id="IPR027417">
    <property type="entry name" value="P-loop_NTPase"/>
</dbReference>
<dbReference type="NCBIfam" id="TIGR00345">
    <property type="entry name" value="GET3_arsA_TRC40"/>
    <property type="match status" value="1"/>
</dbReference>
<dbReference type="GO" id="GO:0015446">
    <property type="term" value="F:ATPase-coupled arsenite transmembrane transporter activity"/>
    <property type="evidence" value="ECO:0007669"/>
    <property type="project" value="UniProtKB-EC"/>
</dbReference>
<dbReference type="EC" id="7.3.2.7" evidence="3"/>
<dbReference type="Proteomes" id="UP000442109">
    <property type="component" value="Unassembled WGS sequence"/>
</dbReference>
<reference evidence="5 6" key="1">
    <citation type="journal article" date="2019" name="PLoS ONE">
        <title>Pup mortality in New Zealand sea lions (Phocarctos hookeri) at Enderby Island, Auckland Islands, 2013-18.</title>
        <authorList>
            <person name="Michael S.A."/>
            <person name="Hayman D.T.S."/>
            <person name="Gray R."/>
            <person name="Zhang J."/>
            <person name="Rogers L."/>
            <person name="Roe W.D."/>
        </authorList>
    </citation>
    <scope>NUCLEOTIDE SEQUENCE [LARGE SCALE GENOMIC DNA]</scope>
    <source>
        <strain evidence="5 6">SM868</strain>
    </source>
</reference>
<dbReference type="CDD" id="cd02035">
    <property type="entry name" value="ArsA"/>
    <property type="match status" value="1"/>
</dbReference>
<dbReference type="SMART" id="SM00382">
    <property type="entry name" value="AAA"/>
    <property type="match status" value="1"/>
</dbReference>
<dbReference type="Pfam" id="PF02374">
    <property type="entry name" value="ArsA_ATPase"/>
    <property type="match status" value="1"/>
</dbReference>
<dbReference type="EMBL" id="WFKQ01000004">
    <property type="protein sequence ID" value="MUG32470.1"/>
    <property type="molecule type" value="Genomic_DNA"/>
</dbReference>
<accession>A0A844M1B7</accession>
<proteinExistence type="inferred from homology"/>
<evidence type="ECO:0000256" key="2">
    <source>
        <dbReference type="ARBA" id="ARBA00052296"/>
    </source>
</evidence>
<comment type="similarity">
    <text evidence="1">Belongs to the arsA ATPase family.</text>
</comment>
<dbReference type="SUPFAM" id="SSF52540">
    <property type="entry name" value="P-loop containing nucleoside triphosphate hydrolases"/>
    <property type="match status" value="1"/>
</dbReference>
<organism evidence="5 6">
    <name type="scientific">Psychrobacter sanguinis</name>
    <dbReference type="NCBI Taxonomy" id="861445"/>
    <lineage>
        <taxon>Bacteria</taxon>
        <taxon>Pseudomonadati</taxon>
        <taxon>Pseudomonadota</taxon>
        <taxon>Gammaproteobacteria</taxon>
        <taxon>Moraxellales</taxon>
        <taxon>Moraxellaceae</taxon>
        <taxon>Psychrobacter</taxon>
    </lineage>
</organism>
<feature type="domain" description="AAA+ ATPase" evidence="4">
    <location>
        <begin position="13"/>
        <end position="269"/>
    </location>
</feature>
<evidence type="ECO:0000259" key="4">
    <source>
        <dbReference type="SMART" id="SM00382"/>
    </source>
</evidence>
<dbReference type="InterPro" id="IPR025723">
    <property type="entry name" value="ArsA/GET3_ATPase-like"/>
</dbReference>
<dbReference type="PANTHER" id="PTHR10803:SF3">
    <property type="entry name" value="ATPASE GET3"/>
    <property type="match status" value="1"/>
</dbReference>
<dbReference type="RefSeq" id="WP_011960462.1">
    <property type="nucleotide sequence ID" value="NZ_WFKQ01000004.1"/>
</dbReference>
<dbReference type="GO" id="GO:0016887">
    <property type="term" value="F:ATP hydrolysis activity"/>
    <property type="evidence" value="ECO:0007669"/>
    <property type="project" value="InterPro"/>
</dbReference>
<dbReference type="InterPro" id="IPR003593">
    <property type="entry name" value="AAA+_ATPase"/>
</dbReference>
<dbReference type="PANTHER" id="PTHR10803">
    <property type="entry name" value="ARSENICAL PUMP-DRIVING ATPASE ARSENITE-TRANSLOCATING ATPASE"/>
    <property type="match status" value="1"/>
</dbReference>
<keyword evidence="6" id="KW-1185">Reference proteome</keyword>
<comment type="caution">
    <text evidence="5">The sequence shown here is derived from an EMBL/GenBank/DDBJ whole genome shotgun (WGS) entry which is preliminary data.</text>
</comment>
<comment type="catalytic activity">
    <reaction evidence="2">
        <text>arsenite(in) + ATP + H2O = arsenite(out) + ADP + phosphate + H(+)</text>
        <dbReference type="Rhea" id="RHEA:11348"/>
        <dbReference type="ChEBI" id="CHEBI:15377"/>
        <dbReference type="ChEBI" id="CHEBI:15378"/>
        <dbReference type="ChEBI" id="CHEBI:29242"/>
        <dbReference type="ChEBI" id="CHEBI:30616"/>
        <dbReference type="ChEBI" id="CHEBI:43474"/>
        <dbReference type="ChEBI" id="CHEBI:456216"/>
        <dbReference type="EC" id="7.3.2.7"/>
    </reaction>
</comment>
<dbReference type="AlphaFoldDB" id="A0A844M1B7"/>
<dbReference type="OrthoDB" id="9780677at2"/>
<evidence type="ECO:0000313" key="6">
    <source>
        <dbReference type="Proteomes" id="UP000442109"/>
    </source>
</evidence>
<evidence type="ECO:0000256" key="3">
    <source>
        <dbReference type="ARBA" id="ARBA00066752"/>
    </source>
</evidence>
<name>A0A844M1B7_9GAMM</name>
<sequence>MQKLIQLVDQLQHLPIIFVGGKGGVGKTTTAAALASQLSARGQKTLVISTDPAHSLGDVFNKKLSNTISSLAANLDALELNPDLIIEEHFARVEQTISSYAHPDMLPKIKQHLQLSKSAPGAQEAAMLEAICRYLVDTVQTGEYQHVIFDTAPTGHTLRLLMLPEMMAAWTDGLLTQQRRQAKLKGAADNLRPHKPKSALTNPFADAKPVDKWQQAVEVLNKRQALFKQAGALLHDRRSTAVVLVLTADNLPIEETRRAAEQLRHANLAPAALVVNQLIAETQSDPFWQTRAARQQTLLAHIEQDFAQYPLYGVYLQPSDIRGVEALQQLI</sequence>
<dbReference type="Gene3D" id="3.40.50.300">
    <property type="entry name" value="P-loop containing nucleotide triphosphate hydrolases"/>
    <property type="match status" value="1"/>
</dbReference>
<dbReference type="InterPro" id="IPR016300">
    <property type="entry name" value="ATPase_ArsA/GET3"/>
</dbReference>
<evidence type="ECO:0000256" key="1">
    <source>
        <dbReference type="ARBA" id="ARBA00011040"/>
    </source>
</evidence>
<gene>
    <name evidence="5" type="ORF">GB996_06635</name>
</gene>
<protein>
    <recommendedName>
        <fullName evidence="3">arsenite-transporting ATPase</fullName>
        <ecNumber evidence="3">7.3.2.7</ecNumber>
    </recommendedName>
</protein>
<dbReference type="GO" id="GO:0005524">
    <property type="term" value="F:ATP binding"/>
    <property type="evidence" value="ECO:0007669"/>
    <property type="project" value="InterPro"/>
</dbReference>
<evidence type="ECO:0000313" key="5">
    <source>
        <dbReference type="EMBL" id="MUG32470.1"/>
    </source>
</evidence>